<name>A0A8H6Z7G2_9AGAR</name>
<organism evidence="1 2">
    <name type="scientific">Mycena venus</name>
    <dbReference type="NCBI Taxonomy" id="2733690"/>
    <lineage>
        <taxon>Eukaryota</taxon>
        <taxon>Fungi</taxon>
        <taxon>Dikarya</taxon>
        <taxon>Basidiomycota</taxon>
        <taxon>Agaricomycotina</taxon>
        <taxon>Agaricomycetes</taxon>
        <taxon>Agaricomycetidae</taxon>
        <taxon>Agaricales</taxon>
        <taxon>Marasmiineae</taxon>
        <taxon>Mycenaceae</taxon>
        <taxon>Mycena</taxon>
    </lineage>
</organism>
<accession>A0A8H6Z7G2</accession>
<proteinExistence type="predicted"/>
<sequence length="161" mass="17495">MDSAHYWLATHPDQVPVVEQLLIGYLRSTLPSWKRFSSEFELGGPIYSLTPAEKLAVCIPPTNDANESILGGLCDYSRVCGINSKQAEKEAEAAAELARLRSIAVITDAQQLKALPVKKKGKANLREQLDDISKKDDMLAAILSADQRHAANTPPVDASVP</sequence>
<keyword evidence="2" id="KW-1185">Reference proteome</keyword>
<dbReference type="Proteomes" id="UP000620124">
    <property type="component" value="Unassembled WGS sequence"/>
</dbReference>
<evidence type="ECO:0000313" key="1">
    <source>
        <dbReference type="EMBL" id="KAF7372272.1"/>
    </source>
</evidence>
<evidence type="ECO:0000313" key="2">
    <source>
        <dbReference type="Proteomes" id="UP000620124"/>
    </source>
</evidence>
<dbReference type="AlphaFoldDB" id="A0A8H6Z7G2"/>
<dbReference type="EMBL" id="JACAZI010000001">
    <property type="protein sequence ID" value="KAF7372272.1"/>
    <property type="molecule type" value="Genomic_DNA"/>
</dbReference>
<dbReference type="OrthoDB" id="3043234at2759"/>
<reference evidence="1" key="1">
    <citation type="submission" date="2020-05" db="EMBL/GenBank/DDBJ databases">
        <title>Mycena genomes resolve the evolution of fungal bioluminescence.</title>
        <authorList>
            <person name="Tsai I.J."/>
        </authorList>
    </citation>
    <scope>NUCLEOTIDE SEQUENCE</scope>
    <source>
        <strain evidence="1">CCC161011</strain>
    </source>
</reference>
<gene>
    <name evidence="1" type="ORF">MVEN_00086900</name>
</gene>
<comment type="caution">
    <text evidence="1">The sequence shown here is derived from an EMBL/GenBank/DDBJ whole genome shotgun (WGS) entry which is preliminary data.</text>
</comment>
<protein>
    <submittedName>
        <fullName evidence="1">Uncharacterized protein</fullName>
    </submittedName>
</protein>